<dbReference type="EMBL" id="CP081201">
    <property type="protein sequence ID" value="UXZ93827.1"/>
    <property type="molecule type" value="Genomic_DNA"/>
</dbReference>
<sequence length="187" mass="20550">MKALPLLATMALLTLSLNGCSPVANGVRMREPMHLTLRVVGDNGEPLANTSVKIHQIVLGADRFFCMGSIGVPGYGGGGCGGGQIRVPVYKGEFPASGSLDFTLEYGGKLYIEVAESCDNTAPNAMRRYFRRELATWRVKDGETITAAPLVVKEGFSYYTRYEPCTTRKPSLENWDDHYYSALKRRS</sequence>
<evidence type="ECO:0000313" key="2">
    <source>
        <dbReference type="EMBL" id="UXZ93827.1"/>
    </source>
</evidence>
<proteinExistence type="predicted"/>
<dbReference type="Proteomes" id="UP001063228">
    <property type="component" value="Chromosome"/>
</dbReference>
<keyword evidence="1" id="KW-0732">Signal</keyword>
<gene>
    <name evidence="2" type="ORF">K3169_15635</name>
</gene>
<evidence type="ECO:0000256" key="1">
    <source>
        <dbReference type="SAM" id="SignalP"/>
    </source>
</evidence>
<reference evidence="2" key="1">
    <citation type="submission" date="2021-08" db="EMBL/GenBank/DDBJ databases">
        <title>Complete genome sequence of Pseudomonas phytophila.</title>
        <authorList>
            <person name="Weir B.S."/>
            <person name="Templeton M.D."/>
            <person name="Arshed S."/>
            <person name="Andersen M.T."/>
            <person name="Jayaraman J."/>
        </authorList>
    </citation>
    <scope>NUCLEOTIDE SEQUENCE</scope>
    <source>
        <strain evidence="2">ICMP 23753</strain>
    </source>
</reference>
<feature type="chain" id="PRO_5045779406" description="Lipoprotein" evidence="1">
    <location>
        <begin position="27"/>
        <end position="187"/>
    </location>
</feature>
<keyword evidence="3" id="KW-1185">Reference proteome</keyword>
<dbReference type="RefSeq" id="WP_231675546.1">
    <property type="nucleotide sequence ID" value="NZ_CP081201.1"/>
</dbReference>
<protein>
    <recommendedName>
        <fullName evidence="4">Lipoprotein</fullName>
    </recommendedName>
</protein>
<evidence type="ECO:0008006" key="4">
    <source>
        <dbReference type="Google" id="ProtNLM"/>
    </source>
</evidence>
<accession>A0ABY6F7H6</accession>
<name>A0ABY6F7H6_9PSED</name>
<organism evidence="2 3">
    <name type="scientific">Pseudomonas phytophila</name>
    <dbReference type="NCBI Taxonomy" id="2867264"/>
    <lineage>
        <taxon>Bacteria</taxon>
        <taxon>Pseudomonadati</taxon>
        <taxon>Pseudomonadota</taxon>
        <taxon>Gammaproteobacteria</taxon>
        <taxon>Pseudomonadales</taxon>
        <taxon>Pseudomonadaceae</taxon>
        <taxon>Pseudomonas</taxon>
    </lineage>
</organism>
<evidence type="ECO:0000313" key="3">
    <source>
        <dbReference type="Proteomes" id="UP001063228"/>
    </source>
</evidence>
<feature type="signal peptide" evidence="1">
    <location>
        <begin position="1"/>
        <end position="26"/>
    </location>
</feature>